<accession>A0ABV5S4G3</accession>
<proteinExistence type="predicted"/>
<sequence length="96" mass="10718">MEIDEARSLSRALQRLLNDAHSLIDESRPVPELVARVTGHLGRETKDLVCVSQNFRSWEHASLQRGVDAYLAARGEATWFGVSGQVEVFSEDPLPE</sequence>
<protein>
    <submittedName>
        <fullName evidence="1">Uncharacterized protein</fullName>
    </submittedName>
</protein>
<comment type="caution">
    <text evidence="1">The sequence shown here is derived from an EMBL/GenBank/DDBJ whole genome shotgun (WGS) entry which is preliminary data.</text>
</comment>
<evidence type="ECO:0000313" key="1">
    <source>
        <dbReference type="EMBL" id="MFB9626465.1"/>
    </source>
</evidence>
<evidence type="ECO:0000313" key="2">
    <source>
        <dbReference type="Proteomes" id="UP001589532"/>
    </source>
</evidence>
<dbReference type="RefSeq" id="WP_344984965.1">
    <property type="nucleotide sequence ID" value="NZ_BAAAXV010000001.1"/>
</dbReference>
<keyword evidence="2" id="KW-1185">Reference proteome</keyword>
<name>A0ABV5S4G3_9ACTN</name>
<dbReference type="Proteomes" id="UP001589532">
    <property type="component" value="Unassembled WGS sequence"/>
</dbReference>
<dbReference type="EMBL" id="JBHMBW010000022">
    <property type="protein sequence ID" value="MFB9626465.1"/>
    <property type="molecule type" value="Genomic_DNA"/>
</dbReference>
<organism evidence="1 2">
    <name type="scientific">Nonomuraea helvata</name>
    <dbReference type="NCBI Taxonomy" id="37484"/>
    <lineage>
        <taxon>Bacteria</taxon>
        <taxon>Bacillati</taxon>
        <taxon>Actinomycetota</taxon>
        <taxon>Actinomycetes</taxon>
        <taxon>Streptosporangiales</taxon>
        <taxon>Streptosporangiaceae</taxon>
        <taxon>Nonomuraea</taxon>
    </lineage>
</organism>
<reference evidence="1 2" key="1">
    <citation type="submission" date="2024-09" db="EMBL/GenBank/DDBJ databases">
        <authorList>
            <person name="Sun Q."/>
            <person name="Mori K."/>
        </authorList>
    </citation>
    <scope>NUCLEOTIDE SEQUENCE [LARGE SCALE GENOMIC DNA]</scope>
    <source>
        <strain evidence="1 2">JCM 3143</strain>
    </source>
</reference>
<gene>
    <name evidence="1" type="ORF">ACFFSA_25545</name>
</gene>